<dbReference type="EMBL" id="NXLQ01000007">
    <property type="protein sequence ID" value="RDU66107.1"/>
    <property type="molecule type" value="Genomic_DNA"/>
</dbReference>
<dbReference type="RefSeq" id="WP_115542876.1">
    <property type="nucleotide sequence ID" value="NZ_NXLQ01000007.1"/>
</dbReference>
<accession>A0A3D8IL89</accession>
<dbReference type="Proteomes" id="UP000256379">
    <property type="component" value="Unassembled WGS sequence"/>
</dbReference>
<dbReference type="SUPFAM" id="SSF53448">
    <property type="entry name" value="Nucleotide-diphospho-sugar transferases"/>
    <property type="match status" value="1"/>
</dbReference>
<protein>
    <submittedName>
        <fullName evidence="1">Uncharacterized protein</fullName>
    </submittedName>
</protein>
<reference evidence="1 2" key="1">
    <citation type="submission" date="2018-04" db="EMBL/GenBank/DDBJ databases">
        <title>Novel Campyloabacter and Helicobacter Species and Strains.</title>
        <authorList>
            <person name="Mannion A.J."/>
            <person name="Shen Z."/>
            <person name="Fox J.G."/>
        </authorList>
    </citation>
    <scope>NUCLEOTIDE SEQUENCE [LARGE SCALE GENOMIC DNA]</scope>
    <source>
        <strain evidence="1 2">MIT 17-337</strain>
    </source>
</reference>
<comment type="caution">
    <text evidence="1">The sequence shown here is derived from an EMBL/GenBank/DDBJ whole genome shotgun (WGS) entry which is preliminary data.</text>
</comment>
<organism evidence="1 2">
    <name type="scientific">Helicobacter didelphidarum</name>
    <dbReference type="NCBI Taxonomy" id="2040648"/>
    <lineage>
        <taxon>Bacteria</taxon>
        <taxon>Pseudomonadati</taxon>
        <taxon>Campylobacterota</taxon>
        <taxon>Epsilonproteobacteria</taxon>
        <taxon>Campylobacterales</taxon>
        <taxon>Helicobacteraceae</taxon>
        <taxon>Helicobacter</taxon>
    </lineage>
</organism>
<dbReference type="AlphaFoldDB" id="A0A3D8IL89"/>
<evidence type="ECO:0000313" key="1">
    <source>
        <dbReference type="EMBL" id="RDU66107.1"/>
    </source>
</evidence>
<evidence type="ECO:0000313" key="2">
    <source>
        <dbReference type="Proteomes" id="UP000256379"/>
    </source>
</evidence>
<sequence length="273" mass="33287">MEETLKHARGMDIVFFNYLYFYDGIKRKEDEIWKIYFEKLGYTQGQVITPKDWIQSVIKANIPYFAWVYGGIIDFRFLQKIHLRFIDRIMGQDHYFGILLFMQAKNIFILPKKLYNYRIRPNSTCNHEGIENIQRSNIPPYMQDIALAFENNVRAIKEYHFTASYFITFIELHQFLEHHKDTEMSESIRKQLLPFYVEQSLNIPLLKYDPWNLIEKFPMLQGYIQKPNKYQRLAMYSPKLYKRLLPLIRFYRGITNIERNIRRYFKKKKKLKN</sequence>
<name>A0A3D8IL89_9HELI</name>
<dbReference type="OrthoDB" id="5325632at2"/>
<gene>
    <name evidence="1" type="ORF">CQA53_04725</name>
</gene>
<keyword evidence="2" id="KW-1185">Reference proteome</keyword>
<dbReference type="InterPro" id="IPR029044">
    <property type="entry name" value="Nucleotide-diphossugar_trans"/>
</dbReference>
<proteinExistence type="predicted"/>